<sequence length="378" mass="41064">MLTVCVHFALGVWQSALSPHSALRVRATPAMAMATRVDDALVSEALRALLGSDDGCTVTPTSGGVNNMVQYVDTPSGERLVLRIYNNGGNTARVRYEHAVLDALPALGPFSFQLPTYRRAPNGETSVLLSNGASACISQLIPGGLPKTADPEPIGRATGELLMALGKVRLPADVTCVTPPYFDVWNVHKGVGGNRQVFYDFVAGSELDTCRGAMDRLIAQFKELDARLALMAEQKLPIQLVHGDLHYDNVLFDTASGAVSGLLDFEFAAVDWRAMELAVCLSKYVGEPDPFPLCRAFIAGFCNPQPTECEGLAEMINLRIMSNVVYFVGRAISGEDTIDSLTTRADMYATRMEWVSANRQRIVDCIVQLLQERDPSFA</sequence>
<dbReference type="OrthoDB" id="5404599at2759"/>
<dbReference type="GO" id="GO:0019202">
    <property type="term" value="F:amino acid kinase activity"/>
    <property type="evidence" value="ECO:0007669"/>
    <property type="project" value="TreeGrafter"/>
</dbReference>
<name>A0A8J5XYM3_DIALT</name>
<organism evidence="3 4">
    <name type="scientific">Diacronema lutheri</name>
    <name type="common">Unicellular marine alga</name>
    <name type="synonym">Monochrysis lutheri</name>
    <dbReference type="NCBI Taxonomy" id="2081491"/>
    <lineage>
        <taxon>Eukaryota</taxon>
        <taxon>Haptista</taxon>
        <taxon>Haptophyta</taxon>
        <taxon>Pavlovophyceae</taxon>
        <taxon>Pavlovales</taxon>
        <taxon>Pavlovaceae</taxon>
        <taxon>Diacronema</taxon>
    </lineage>
</organism>
<dbReference type="InterPro" id="IPR011009">
    <property type="entry name" value="Kinase-like_dom_sf"/>
</dbReference>
<dbReference type="Gene3D" id="3.30.200.20">
    <property type="entry name" value="Phosphorylase Kinase, domain 1"/>
    <property type="match status" value="1"/>
</dbReference>
<dbReference type="SUPFAM" id="SSF56112">
    <property type="entry name" value="Protein kinase-like (PK-like)"/>
    <property type="match status" value="1"/>
</dbReference>
<evidence type="ECO:0000256" key="1">
    <source>
        <dbReference type="ARBA" id="ARBA00038240"/>
    </source>
</evidence>
<dbReference type="EMBL" id="JAGTXO010000001">
    <property type="protein sequence ID" value="KAG8471237.1"/>
    <property type="molecule type" value="Genomic_DNA"/>
</dbReference>
<dbReference type="Proteomes" id="UP000751190">
    <property type="component" value="Unassembled WGS sequence"/>
</dbReference>
<dbReference type="PANTHER" id="PTHR21064">
    <property type="entry name" value="AMINOGLYCOSIDE PHOSPHOTRANSFERASE DOMAIN-CONTAINING PROTEIN-RELATED"/>
    <property type="match status" value="1"/>
</dbReference>
<proteinExistence type="inferred from homology"/>
<gene>
    <name evidence="3" type="ORF">KFE25_009658</name>
</gene>
<reference evidence="3" key="1">
    <citation type="submission" date="2021-05" db="EMBL/GenBank/DDBJ databases">
        <title>The genome of the haptophyte Pavlova lutheri (Diacronema luteri, Pavlovales) - a model for lipid biosynthesis in eukaryotic algae.</title>
        <authorList>
            <person name="Hulatt C.J."/>
            <person name="Posewitz M.C."/>
        </authorList>
    </citation>
    <scope>NUCLEOTIDE SEQUENCE</scope>
    <source>
        <strain evidence="3">NIVA-4/92</strain>
    </source>
</reference>
<dbReference type="AlphaFoldDB" id="A0A8J5XYM3"/>
<dbReference type="InterPro" id="IPR050249">
    <property type="entry name" value="Pseudomonas-type_ThrB"/>
</dbReference>
<dbReference type="InterPro" id="IPR002575">
    <property type="entry name" value="Aminoglycoside_PTrfase"/>
</dbReference>
<keyword evidence="4" id="KW-1185">Reference proteome</keyword>
<feature type="domain" description="Aminoglycoside phosphotransferase" evidence="2">
    <location>
        <begin position="57"/>
        <end position="304"/>
    </location>
</feature>
<dbReference type="PANTHER" id="PTHR21064:SF6">
    <property type="entry name" value="AMINOGLYCOSIDE PHOSPHOTRANSFERASE DOMAIN-CONTAINING PROTEIN"/>
    <property type="match status" value="1"/>
</dbReference>
<dbReference type="Gene3D" id="3.90.1200.10">
    <property type="match status" value="1"/>
</dbReference>
<comment type="caution">
    <text evidence="3">The sequence shown here is derived from an EMBL/GenBank/DDBJ whole genome shotgun (WGS) entry which is preliminary data.</text>
</comment>
<protein>
    <recommendedName>
        <fullName evidence="2">Aminoglycoside phosphotransferase domain-containing protein</fullName>
    </recommendedName>
</protein>
<evidence type="ECO:0000313" key="3">
    <source>
        <dbReference type="EMBL" id="KAG8471237.1"/>
    </source>
</evidence>
<evidence type="ECO:0000313" key="4">
    <source>
        <dbReference type="Proteomes" id="UP000751190"/>
    </source>
</evidence>
<dbReference type="Pfam" id="PF01636">
    <property type="entry name" value="APH"/>
    <property type="match status" value="1"/>
</dbReference>
<dbReference type="OMA" id="HGDLHYD"/>
<comment type="similarity">
    <text evidence="1">Belongs to the pseudomonas-type ThrB family.</text>
</comment>
<accession>A0A8J5XYM3</accession>
<evidence type="ECO:0000259" key="2">
    <source>
        <dbReference type="Pfam" id="PF01636"/>
    </source>
</evidence>